<evidence type="ECO:0000313" key="2">
    <source>
        <dbReference type="Proteomes" id="UP000594681"/>
    </source>
</evidence>
<dbReference type="GO" id="GO:0033194">
    <property type="term" value="P:response to hydroperoxide"/>
    <property type="evidence" value="ECO:0007669"/>
    <property type="project" value="TreeGrafter"/>
</dbReference>
<dbReference type="Pfam" id="PF03883">
    <property type="entry name" value="H2O2_YaaD"/>
    <property type="match status" value="1"/>
</dbReference>
<dbReference type="Proteomes" id="UP000594681">
    <property type="component" value="Chromosome"/>
</dbReference>
<gene>
    <name evidence="1" type="primary">yaaA</name>
    <name evidence="1" type="ORF">G7Y31_07430</name>
</gene>
<dbReference type="InterPro" id="IPR005583">
    <property type="entry name" value="YaaA"/>
</dbReference>
<dbReference type="NCBIfam" id="NF002546">
    <property type="entry name" value="PRK02101.2-4"/>
    <property type="match status" value="1"/>
</dbReference>
<organism evidence="1 2">
    <name type="scientific">Corynebacterium lizhenjunii</name>
    <dbReference type="NCBI Taxonomy" id="2709394"/>
    <lineage>
        <taxon>Bacteria</taxon>
        <taxon>Bacillati</taxon>
        <taxon>Actinomycetota</taxon>
        <taxon>Actinomycetes</taxon>
        <taxon>Mycobacteriales</taxon>
        <taxon>Corynebacteriaceae</taxon>
        <taxon>Corynebacterium</taxon>
    </lineage>
</organism>
<dbReference type="GO" id="GO:0005829">
    <property type="term" value="C:cytosol"/>
    <property type="evidence" value="ECO:0007669"/>
    <property type="project" value="TreeGrafter"/>
</dbReference>
<proteinExistence type="predicted"/>
<dbReference type="RefSeq" id="WP_165006738.1">
    <property type="nucleotide sequence ID" value="NZ_CP064954.1"/>
</dbReference>
<dbReference type="PANTHER" id="PTHR30283:SF4">
    <property type="entry name" value="PEROXIDE STRESS RESISTANCE PROTEIN YAAA"/>
    <property type="match status" value="1"/>
</dbReference>
<accession>A0A7T0PB58</accession>
<evidence type="ECO:0000313" key="1">
    <source>
        <dbReference type="EMBL" id="QPK78402.1"/>
    </source>
</evidence>
<name>A0A7T0PB58_9CORY</name>
<dbReference type="PANTHER" id="PTHR30283">
    <property type="entry name" value="PEROXIDE STRESS RESPONSE PROTEIN YAAA"/>
    <property type="match status" value="1"/>
</dbReference>
<dbReference type="AlphaFoldDB" id="A0A7T0PB58"/>
<reference evidence="1 2" key="1">
    <citation type="submission" date="2020-11" db="EMBL/GenBank/DDBJ databases">
        <title>Corynebacterium sp. ZJ-599.</title>
        <authorList>
            <person name="Zhou J."/>
        </authorList>
    </citation>
    <scope>NUCLEOTIDE SEQUENCE [LARGE SCALE GENOMIC DNA]</scope>
    <source>
        <strain evidence="1 2">ZJ-599</strain>
    </source>
</reference>
<sequence length="242" mass="25684">MLIILPPSETKAHGGTQGPLDLGSLMFPELNPTREGIGKLLAALDPEEALGVLKLSQKHRAEVEANTLLFSSPTLPAVERYTGVLYDALAAPTLPDSARERLAISSALFGVVSATDLIPHYRLSGTSRLAGATMKSHWGTALRNVLTQLRESGELIIDMRSGAYQNLGKVGGPGAITVRVECVLPDGSRKVVSHFNKSYKGQLARVLALTPQPAASIADVATCAEAAQMRVEVRGQELVLVV</sequence>
<dbReference type="EMBL" id="CP064954">
    <property type="protein sequence ID" value="QPK78402.1"/>
    <property type="molecule type" value="Genomic_DNA"/>
</dbReference>
<keyword evidence="2" id="KW-1185">Reference proteome</keyword>
<dbReference type="KEGG" id="cliz:G7Y31_07430"/>
<protein>
    <submittedName>
        <fullName evidence="1">Peroxide stress protein YaaA</fullName>
    </submittedName>
</protein>